<evidence type="ECO:0000256" key="2">
    <source>
        <dbReference type="ARBA" id="ARBA00022638"/>
    </source>
</evidence>
<accession>A0A6B4QQX0</accession>
<dbReference type="GO" id="GO:0008234">
    <property type="term" value="F:cysteine-type peptidase activity"/>
    <property type="evidence" value="ECO:0007669"/>
    <property type="project" value="InterPro"/>
</dbReference>
<keyword evidence="5" id="KW-0378">Hydrolase</keyword>
<feature type="domain" description="Peptidase C1A papain C-terminal" evidence="6">
    <location>
        <begin position="182"/>
        <end position="257"/>
    </location>
</feature>
<dbReference type="Gene3D" id="2.10.270.10">
    <property type="entry name" value="Cholin Binding"/>
    <property type="match status" value="3"/>
</dbReference>
<dbReference type="EMBL" id="SWOV01000014">
    <property type="protein sequence ID" value="NFF87678.1"/>
    <property type="molecule type" value="Genomic_DNA"/>
</dbReference>
<evidence type="ECO:0000256" key="1">
    <source>
        <dbReference type="ARBA" id="ARBA00022529"/>
    </source>
</evidence>
<dbReference type="OrthoDB" id="529831at2"/>
<dbReference type="EC" id="3.2.1.17" evidence="5"/>
<dbReference type="InterPro" id="IPR038765">
    <property type="entry name" value="Papain-like_cys_pep_sf"/>
</dbReference>
<reference evidence="7 8" key="1">
    <citation type="submission" date="2019-04" db="EMBL/GenBank/DDBJ databases">
        <title>Genome sequencing of Clostridium botulinum Groups I-IV and Clostridium butyricum.</title>
        <authorList>
            <person name="Brunt J."/>
            <person name="Van Vliet A.H.M."/>
            <person name="Stringer S.C."/>
            <person name="Carter A.T."/>
            <person name="Peck M.W."/>
        </authorList>
    </citation>
    <scope>NUCLEOTIDE SEQUENCE [LARGE SCALE GENOMIC DNA]</scope>
    <source>
        <strain evidence="7 8">1605</strain>
    </source>
</reference>
<proteinExistence type="inferred from homology"/>
<sequence length="642" mass="75706">MLPFYDLNGDYKRRDFVNRLNYEEIPLDGVIESPIDLRDYNYKDFCSNNDKDLPNEFEINYQFEPRNQANTSTCAFQSVTALIEIIKNTNEYLSEGFLNAMRDEYGYQLEKGAVTREIMKLACESGIIPKIDFPNLEDYPKISELFDSLNNKNELIEKAKSLKCQSYVRVDLEDVPIYLYNEKKPLVITTVLYDSFYKVNHPGTDGIVEYPSEGKKCGRHAMVIVGYKYKDNKLYLKIQNSWGKYWCLNGYCYVNIEDTKMIDEVWGFTDIPKKVIITKYKIGWNKDKIIDKWLYSEDGEHLIENGWKEIKDEWYYFKNSFTINGDWIKDNGHWYFLQSGSCKMLKNDWLYWNNKWYRFAQDGKMITEWYQNEKGEWFYLDIDNGYAYTGWVFIHGKYYYFNENCIMQTGWIKINEEWFYLDSSGAMKTGWLNDNGTWYYLEEQSNGHMGKCYMDCATTINAKQYSFDKNGHLIEENLVSEKCARFIGSWEGFYEKAYADPYYGESIKDYWTIGYGTCYCSIPEAFPDDLESTCTKEQALNWLKQEASKYSEKLKNDLDNKGVSLNSNQFDALISFAYNCGIQSLFGSTLYNYICSGGRDSSKIKEYFRMWNKANKEYSDGLDRRRISESNLFIDGNYLGNV</sequence>
<dbReference type="Proteomes" id="UP000476820">
    <property type="component" value="Unassembled WGS sequence"/>
</dbReference>
<gene>
    <name evidence="7" type="ORF">FC774_07295</name>
</gene>
<dbReference type="Pfam" id="PF00112">
    <property type="entry name" value="Peptidase_C1"/>
    <property type="match status" value="1"/>
</dbReference>
<dbReference type="InterPro" id="IPR000668">
    <property type="entry name" value="Peptidase_C1A_C"/>
</dbReference>
<dbReference type="Pfam" id="PF00959">
    <property type="entry name" value="Phage_lysozyme"/>
    <property type="match status" value="1"/>
</dbReference>
<dbReference type="CDD" id="cd02619">
    <property type="entry name" value="Peptidase_C1"/>
    <property type="match status" value="1"/>
</dbReference>
<dbReference type="SUPFAM" id="SSF69360">
    <property type="entry name" value="Cell wall binding repeat"/>
    <property type="match status" value="1"/>
</dbReference>
<keyword evidence="4" id="KW-1035">Host cytoplasm</keyword>
<dbReference type="Gene3D" id="3.90.70.10">
    <property type="entry name" value="Cysteine proteinases"/>
    <property type="match status" value="1"/>
</dbReference>
<dbReference type="PROSITE" id="PS51170">
    <property type="entry name" value="CW"/>
    <property type="match status" value="3"/>
</dbReference>
<dbReference type="InterPro" id="IPR002196">
    <property type="entry name" value="Glyco_hydro_24"/>
</dbReference>
<comment type="catalytic activity">
    <reaction evidence="5">
        <text>Hydrolysis of (1-&gt;4)-beta-linkages between N-acetylmuramic acid and N-acetyl-D-glucosamine residues in a peptidoglycan and between N-acetyl-D-glucosamine residues in chitodextrins.</text>
        <dbReference type="EC" id="3.2.1.17"/>
    </reaction>
</comment>
<dbReference type="Pfam" id="PF19127">
    <property type="entry name" value="Choline_bind_3"/>
    <property type="match status" value="1"/>
</dbReference>
<evidence type="ECO:0000259" key="6">
    <source>
        <dbReference type="Pfam" id="PF00112"/>
    </source>
</evidence>
<comment type="caution">
    <text evidence="7">The sequence shown here is derived from an EMBL/GenBank/DDBJ whole genome shotgun (WGS) entry which is preliminary data.</text>
</comment>
<dbReference type="GO" id="GO:0016998">
    <property type="term" value="P:cell wall macromolecule catabolic process"/>
    <property type="evidence" value="ECO:0007669"/>
    <property type="project" value="InterPro"/>
</dbReference>
<dbReference type="InterPro" id="IPR018337">
    <property type="entry name" value="Cell_wall/Cho-bd_repeat"/>
</dbReference>
<dbReference type="PANTHER" id="PTHR38107:SF3">
    <property type="entry name" value="LYSOZYME RRRD-RELATED"/>
    <property type="match status" value="1"/>
</dbReference>
<evidence type="ECO:0000313" key="7">
    <source>
        <dbReference type="EMBL" id="NFF87678.1"/>
    </source>
</evidence>
<keyword evidence="3" id="KW-0677">Repeat</keyword>
<dbReference type="Pfam" id="PF01473">
    <property type="entry name" value="Choline_bind_1"/>
    <property type="match status" value="4"/>
</dbReference>
<dbReference type="Gene3D" id="1.10.530.40">
    <property type="match status" value="1"/>
</dbReference>
<dbReference type="GO" id="GO:0003796">
    <property type="term" value="F:lysozyme activity"/>
    <property type="evidence" value="ECO:0007669"/>
    <property type="project" value="UniProtKB-EC"/>
</dbReference>
<dbReference type="SUPFAM" id="SSF53955">
    <property type="entry name" value="Lysozyme-like"/>
    <property type="match status" value="1"/>
</dbReference>
<evidence type="ECO:0000256" key="3">
    <source>
        <dbReference type="ARBA" id="ARBA00022737"/>
    </source>
</evidence>
<evidence type="ECO:0000256" key="5">
    <source>
        <dbReference type="RuleBase" id="RU003788"/>
    </source>
</evidence>
<evidence type="ECO:0000313" key="8">
    <source>
        <dbReference type="Proteomes" id="UP000476820"/>
    </source>
</evidence>
<dbReference type="InterPro" id="IPR023346">
    <property type="entry name" value="Lysozyme-like_dom_sf"/>
</dbReference>
<organism evidence="7 8">
    <name type="scientific">Clostridium botulinum</name>
    <dbReference type="NCBI Taxonomy" id="1491"/>
    <lineage>
        <taxon>Bacteria</taxon>
        <taxon>Bacillati</taxon>
        <taxon>Bacillota</taxon>
        <taxon>Clostridia</taxon>
        <taxon>Eubacteriales</taxon>
        <taxon>Clostridiaceae</taxon>
        <taxon>Clostridium</taxon>
    </lineage>
</organism>
<dbReference type="GO" id="GO:0006508">
    <property type="term" value="P:proteolysis"/>
    <property type="evidence" value="ECO:0007669"/>
    <property type="project" value="InterPro"/>
</dbReference>
<dbReference type="InterPro" id="IPR033907">
    <property type="entry name" value="Endolysin_autolysin"/>
</dbReference>
<dbReference type="InterPro" id="IPR023347">
    <property type="entry name" value="Lysozyme_dom_sf"/>
</dbReference>
<dbReference type="GO" id="GO:0009253">
    <property type="term" value="P:peptidoglycan catabolic process"/>
    <property type="evidence" value="ECO:0007669"/>
    <property type="project" value="InterPro"/>
</dbReference>
<dbReference type="GO" id="GO:0042742">
    <property type="term" value="P:defense response to bacterium"/>
    <property type="evidence" value="ECO:0007669"/>
    <property type="project" value="UniProtKB-KW"/>
</dbReference>
<comment type="similarity">
    <text evidence="5">Belongs to the glycosyl hydrolase 24 family.</text>
</comment>
<dbReference type="AlphaFoldDB" id="A0A6B4QQX0"/>
<dbReference type="PANTHER" id="PTHR38107">
    <property type="match status" value="1"/>
</dbReference>
<dbReference type="InterPro" id="IPR051018">
    <property type="entry name" value="Bacteriophage_GH24"/>
</dbReference>
<keyword evidence="2 5" id="KW-0081">Bacteriolytic enzyme</keyword>
<evidence type="ECO:0000256" key="4">
    <source>
        <dbReference type="ARBA" id="ARBA00023200"/>
    </source>
</evidence>
<keyword evidence="1 5" id="KW-0929">Antimicrobial</keyword>
<protein>
    <recommendedName>
        <fullName evidence="5">Lysozyme</fullName>
        <ecNumber evidence="5">3.2.1.17</ecNumber>
    </recommendedName>
</protein>
<dbReference type="SUPFAM" id="SSF54001">
    <property type="entry name" value="Cysteine proteinases"/>
    <property type="match status" value="1"/>
</dbReference>
<dbReference type="GO" id="GO:0031640">
    <property type="term" value="P:killing of cells of another organism"/>
    <property type="evidence" value="ECO:0007669"/>
    <property type="project" value="UniProtKB-KW"/>
</dbReference>
<name>A0A6B4QQX0_CLOBO</name>
<dbReference type="CDD" id="cd00737">
    <property type="entry name" value="lyz_endolysin_autolysin"/>
    <property type="match status" value="1"/>
</dbReference>
<keyword evidence="5" id="KW-0326">Glycosidase</keyword>